<name>A0A9Q8USB5_PASFU</name>
<protein>
    <recommendedName>
        <fullName evidence="3">BTB domain-containing protein</fullName>
    </recommendedName>
</protein>
<dbReference type="AlphaFoldDB" id="A0A9Q8USB5"/>
<reference evidence="1" key="2">
    <citation type="journal article" date="2022" name="Microb. Genom.">
        <title>A chromosome-scale genome assembly of the tomato pathogen Cladosporium fulvum reveals a compartmentalized genome architecture and the presence of a dispensable chromosome.</title>
        <authorList>
            <person name="Zaccaron A.Z."/>
            <person name="Chen L.H."/>
            <person name="Samaras A."/>
            <person name="Stergiopoulos I."/>
        </authorList>
    </citation>
    <scope>NUCLEOTIDE SEQUENCE</scope>
    <source>
        <strain evidence="1">Race5_Kim</strain>
    </source>
</reference>
<evidence type="ECO:0000313" key="1">
    <source>
        <dbReference type="EMBL" id="UJO20606.1"/>
    </source>
</evidence>
<dbReference type="PANTHER" id="PTHR47843">
    <property type="entry name" value="BTB DOMAIN-CONTAINING PROTEIN-RELATED"/>
    <property type="match status" value="1"/>
</dbReference>
<evidence type="ECO:0008006" key="3">
    <source>
        <dbReference type="Google" id="ProtNLM"/>
    </source>
</evidence>
<dbReference type="GeneID" id="71990748"/>
<sequence length="242" mass="28214">MAAETIAQSLDDLASALQTDRLIKLHIGNQERPYNIQQLFLVNCSEYFAKALRDNQFAEARSGTFRLLEDREDTWKVLLYWMTHRELPGDYIKNDLLLAVRCWILGDKYDIKLFQDDVMLMMISYGAETSSDPTPEMVREVFYNTPPGSKLRDFITEESVYLFEPGVRSDRLGDAVLRKNIGELDETGFLPLYTEKKREYNAQGGDPDWCDRFRDGCWKRYLRGPAERYQGWALDTADCMRE</sequence>
<keyword evidence="2" id="KW-1185">Reference proteome</keyword>
<dbReference type="KEGG" id="ffu:CLAFUR5_10870"/>
<dbReference type="Proteomes" id="UP000756132">
    <property type="component" value="Chromosome 8"/>
</dbReference>
<organism evidence="1 2">
    <name type="scientific">Passalora fulva</name>
    <name type="common">Tomato leaf mold</name>
    <name type="synonym">Cladosporium fulvum</name>
    <dbReference type="NCBI Taxonomy" id="5499"/>
    <lineage>
        <taxon>Eukaryota</taxon>
        <taxon>Fungi</taxon>
        <taxon>Dikarya</taxon>
        <taxon>Ascomycota</taxon>
        <taxon>Pezizomycotina</taxon>
        <taxon>Dothideomycetes</taxon>
        <taxon>Dothideomycetidae</taxon>
        <taxon>Mycosphaerellales</taxon>
        <taxon>Mycosphaerellaceae</taxon>
        <taxon>Fulvia</taxon>
    </lineage>
</organism>
<dbReference type="RefSeq" id="XP_047764972.1">
    <property type="nucleotide sequence ID" value="XM_047910018.1"/>
</dbReference>
<proteinExistence type="predicted"/>
<dbReference type="EMBL" id="CP090170">
    <property type="protein sequence ID" value="UJO20606.1"/>
    <property type="molecule type" value="Genomic_DNA"/>
</dbReference>
<dbReference type="Gene3D" id="3.30.710.10">
    <property type="entry name" value="Potassium Channel Kv1.1, Chain A"/>
    <property type="match status" value="1"/>
</dbReference>
<gene>
    <name evidence="1" type="ORF">CLAFUR5_10870</name>
</gene>
<dbReference type="PANTHER" id="PTHR47843:SF2">
    <property type="entry name" value="BTB DOMAIN-CONTAINING PROTEIN"/>
    <property type="match status" value="1"/>
</dbReference>
<evidence type="ECO:0000313" key="2">
    <source>
        <dbReference type="Proteomes" id="UP000756132"/>
    </source>
</evidence>
<dbReference type="OrthoDB" id="194443at2759"/>
<dbReference type="InterPro" id="IPR011333">
    <property type="entry name" value="SKP1/BTB/POZ_sf"/>
</dbReference>
<reference evidence="1" key="1">
    <citation type="submission" date="2021-12" db="EMBL/GenBank/DDBJ databases">
        <authorList>
            <person name="Zaccaron A."/>
            <person name="Stergiopoulos I."/>
        </authorList>
    </citation>
    <scope>NUCLEOTIDE SEQUENCE</scope>
    <source>
        <strain evidence="1">Race5_Kim</strain>
    </source>
</reference>
<accession>A0A9Q8USB5</accession>